<dbReference type="Proteomes" id="UP000050640">
    <property type="component" value="Unplaced"/>
</dbReference>
<proteinExistence type="predicted"/>
<evidence type="ECO:0000313" key="1">
    <source>
        <dbReference type="Proteomes" id="UP000050640"/>
    </source>
</evidence>
<protein>
    <submittedName>
        <fullName evidence="2">DUF4455 domain-containing protein</fullName>
    </submittedName>
</protein>
<keyword evidence="1" id="KW-1185">Reference proteome</keyword>
<accession>A0A0R3RGZ3</accession>
<sequence length="81" mass="9613">LLSFIVFYLGNKCNTKEKKRWESLSRDRNSDIENIVLKELYAEQDSWEDVLENYEDEIKTELVAELWRDQLDESLSAAINV</sequence>
<dbReference type="AlphaFoldDB" id="A0A0R3RGZ3"/>
<organism evidence="1 2">
    <name type="scientific">Elaeophora elaphi</name>
    <dbReference type="NCBI Taxonomy" id="1147741"/>
    <lineage>
        <taxon>Eukaryota</taxon>
        <taxon>Metazoa</taxon>
        <taxon>Ecdysozoa</taxon>
        <taxon>Nematoda</taxon>
        <taxon>Chromadorea</taxon>
        <taxon>Rhabditida</taxon>
        <taxon>Spirurina</taxon>
        <taxon>Spiruromorpha</taxon>
        <taxon>Filarioidea</taxon>
        <taxon>Onchocercidae</taxon>
        <taxon>Elaeophora</taxon>
    </lineage>
</organism>
<reference evidence="2" key="1">
    <citation type="submission" date="2017-02" db="UniProtKB">
        <authorList>
            <consortium name="WormBaseParasite"/>
        </authorList>
    </citation>
    <scope>IDENTIFICATION</scope>
</reference>
<name>A0A0R3RGZ3_9BILA</name>
<dbReference type="WBParaSite" id="EEL_0000069201-mRNA-1">
    <property type="protein sequence ID" value="EEL_0000069201-mRNA-1"/>
    <property type="gene ID" value="EEL_0000069201"/>
</dbReference>
<evidence type="ECO:0000313" key="2">
    <source>
        <dbReference type="WBParaSite" id="EEL_0000069201-mRNA-1"/>
    </source>
</evidence>
<dbReference type="STRING" id="1147741.A0A0R3RGZ3"/>